<organism evidence="8 9">
    <name type="scientific">Flexistipes sinusarabici</name>
    <dbReference type="NCBI Taxonomy" id="2352"/>
    <lineage>
        <taxon>Bacteria</taxon>
        <taxon>Pseudomonadati</taxon>
        <taxon>Deferribacterota</taxon>
        <taxon>Deferribacteres</taxon>
        <taxon>Deferribacterales</taxon>
        <taxon>Flexistipitaceae</taxon>
        <taxon>Flexistipes</taxon>
    </lineage>
</organism>
<dbReference type="Gene3D" id="3.30.980.40">
    <property type="match status" value="1"/>
</dbReference>
<keyword evidence="3 5" id="KW-0067">ATP-binding</keyword>
<keyword evidence="2 5" id="KW-0547">Nucleotide-binding</keyword>
<accession>A0A5D0MNI6</accession>
<dbReference type="Pfam" id="PF09397">
    <property type="entry name" value="FtsK_gamma"/>
    <property type="match status" value="1"/>
</dbReference>
<proteinExistence type="inferred from homology"/>
<dbReference type="Pfam" id="PF17854">
    <property type="entry name" value="FtsK_alpha"/>
    <property type="match status" value="1"/>
</dbReference>
<dbReference type="PANTHER" id="PTHR22683:SF41">
    <property type="entry name" value="DNA TRANSLOCASE FTSK"/>
    <property type="match status" value="1"/>
</dbReference>
<dbReference type="EMBL" id="VSIV01000258">
    <property type="protein sequence ID" value="TYB32818.1"/>
    <property type="molecule type" value="Genomic_DNA"/>
</dbReference>
<dbReference type="SMART" id="SM00382">
    <property type="entry name" value="AAA"/>
    <property type="match status" value="1"/>
</dbReference>
<dbReference type="Pfam" id="PF01580">
    <property type="entry name" value="FtsK_SpoIIIE"/>
    <property type="match status" value="1"/>
</dbReference>
<evidence type="ECO:0000256" key="2">
    <source>
        <dbReference type="ARBA" id="ARBA00022741"/>
    </source>
</evidence>
<reference evidence="8 9" key="1">
    <citation type="submission" date="2019-08" db="EMBL/GenBank/DDBJ databases">
        <title>Genomic characterization of a novel candidate phylum (ARYD3) from a high temperature, high salinity tertiary oil reservoir in north central Oklahoma, USA.</title>
        <authorList>
            <person name="Youssef N.H."/>
            <person name="Yadav A."/>
            <person name="Elshahed M.S."/>
        </authorList>
    </citation>
    <scope>NUCLEOTIDE SEQUENCE [LARGE SCALE GENOMIC DNA]</scope>
    <source>
        <strain evidence="8">ARYD1</strain>
    </source>
</reference>
<feature type="binding site" evidence="5">
    <location>
        <begin position="227"/>
        <end position="234"/>
    </location>
    <ligand>
        <name>ATP</name>
        <dbReference type="ChEBI" id="CHEBI:30616"/>
    </ligand>
</feature>
<dbReference type="GO" id="GO:0005524">
    <property type="term" value="F:ATP binding"/>
    <property type="evidence" value="ECO:0007669"/>
    <property type="project" value="UniProtKB-UniRule"/>
</dbReference>
<evidence type="ECO:0000256" key="4">
    <source>
        <dbReference type="ARBA" id="ARBA00023125"/>
    </source>
</evidence>
<dbReference type="InterPro" id="IPR036390">
    <property type="entry name" value="WH_DNA-bd_sf"/>
</dbReference>
<keyword evidence="4" id="KW-0238">DNA-binding</keyword>
<evidence type="ECO:0000256" key="3">
    <source>
        <dbReference type="ARBA" id="ARBA00022840"/>
    </source>
</evidence>
<comment type="similarity">
    <text evidence="1">Belongs to the FtsK/SpoIIIE/SftA family.</text>
</comment>
<evidence type="ECO:0000256" key="1">
    <source>
        <dbReference type="ARBA" id="ARBA00006474"/>
    </source>
</evidence>
<evidence type="ECO:0000313" key="8">
    <source>
        <dbReference type="EMBL" id="TYB32818.1"/>
    </source>
</evidence>
<dbReference type="RefSeq" id="WP_303701668.1">
    <property type="nucleotide sequence ID" value="NZ_VSIV01000258.1"/>
</dbReference>
<feature type="non-terminal residue" evidence="8">
    <location>
        <position position="1"/>
    </location>
</feature>
<dbReference type="InterPro" id="IPR018541">
    <property type="entry name" value="Ftsk_gamma"/>
</dbReference>
<feature type="domain" description="FtsK" evidence="7">
    <location>
        <begin position="210"/>
        <end position="401"/>
    </location>
</feature>
<dbReference type="Gene3D" id="1.10.10.10">
    <property type="entry name" value="Winged helix-like DNA-binding domain superfamily/Winged helix DNA-binding domain"/>
    <property type="match status" value="1"/>
</dbReference>
<evidence type="ECO:0000256" key="6">
    <source>
        <dbReference type="SAM" id="MobiDB-lite"/>
    </source>
</evidence>
<name>A0A5D0MNI6_FLESI</name>
<dbReference type="SUPFAM" id="SSF52540">
    <property type="entry name" value="P-loop containing nucleoside triphosphate hydrolases"/>
    <property type="match status" value="1"/>
</dbReference>
<evidence type="ECO:0000313" key="9">
    <source>
        <dbReference type="Proteomes" id="UP000323337"/>
    </source>
</evidence>
<protein>
    <submittedName>
        <fullName evidence="8">DUF87 domain-containing protein</fullName>
    </submittedName>
</protein>
<dbReference type="SUPFAM" id="SSF46785">
    <property type="entry name" value="Winged helix' DNA-binding domain"/>
    <property type="match status" value="1"/>
</dbReference>
<dbReference type="AlphaFoldDB" id="A0A5D0MNI6"/>
<dbReference type="InterPro" id="IPR027417">
    <property type="entry name" value="P-loop_NTPase"/>
</dbReference>
<comment type="caution">
    <text evidence="8">The sequence shown here is derived from an EMBL/GenBank/DDBJ whole genome shotgun (WGS) entry which is preliminary data.</text>
</comment>
<feature type="region of interest" description="Disordered" evidence="6">
    <location>
        <begin position="13"/>
        <end position="57"/>
    </location>
</feature>
<dbReference type="InterPro" id="IPR003593">
    <property type="entry name" value="AAA+_ATPase"/>
</dbReference>
<gene>
    <name evidence="8" type="ORF">FXF49_09555</name>
</gene>
<dbReference type="InterPro" id="IPR002543">
    <property type="entry name" value="FtsK_dom"/>
</dbReference>
<dbReference type="InterPro" id="IPR041027">
    <property type="entry name" value="FtsK_alpha"/>
</dbReference>
<evidence type="ECO:0000259" key="7">
    <source>
        <dbReference type="PROSITE" id="PS50901"/>
    </source>
</evidence>
<evidence type="ECO:0000256" key="5">
    <source>
        <dbReference type="PROSITE-ProRule" id="PRU00289"/>
    </source>
</evidence>
<dbReference type="CDD" id="cd01127">
    <property type="entry name" value="TrwB_TraG_TraD_VirD4"/>
    <property type="match status" value="1"/>
</dbReference>
<sequence length="538" mass="59840">NFTNFNIKQMKPNIKFNLKKSKSPKTSKERASKKSPKKNNNKADKPRKTAAADAESEDVKIADTFEPENVKRAKYSIPLDLLEESEKISFAESEGELKQKGRILEEKLHDFGVNGHIREIKPGPVVTLYEFEPAPGVKVNKISNLENDLALAMSAVSVRIIAPIPGKSVVGIELPNKRRAAVSLRELINTKDFAKPESQLTIILGKDIAGKPYITDLTKMPHLLIAGTTGSGKSVSVNTIICSIIYKSSPENVKFVMVDPKMVELSVYEDIPHLAAPVVTDPRKAANVLKNVVEEMESRYTLLADNRVRNIDSYNEKAAKNAEMEKMPYLVVVVDEFADLMIVAGKEVEQSIMRIAQMARAVGIHLILATQRPSVNVITGIIKANMPARLSFRVSSKTDSRTILDQNGAETLLGKGDSLFIPPGHSDPVRIHGCFVSEWEVNNIVTYLKKLGTPEYNMDLVKEEDPDARDIDETEKDEKYYEALDLVKKKGTASISMVQRYLRIGYNRAARIIEIMEKEGVITPSDGTSKPREVIIKD</sequence>
<dbReference type="Gene3D" id="3.40.50.300">
    <property type="entry name" value="P-loop containing nucleotide triphosphate hydrolases"/>
    <property type="match status" value="1"/>
</dbReference>
<dbReference type="PANTHER" id="PTHR22683">
    <property type="entry name" value="SPORULATION PROTEIN RELATED"/>
    <property type="match status" value="1"/>
</dbReference>
<dbReference type="SMART" id="SM00843">
    <property type="entry name" value="Ftsk_gamma"/>
    <property type="match status" value="1"/>
</dbReference>
<dbReference type="InterPro" id="IPR036388">
    <property type="entry name" value="WH-like_DNA-bd_sf"/>
</dbReference>
<dbReference type="Proteomes" id="UP000323337">
    <property type="component" value="Unassembled WGS sequence"/>
</dbReference>
<dbReference type="InterPro" id="IPR050206">
    <property type="entry name" value="FtsK/SpoIIIE/SftA"/>
</dbReference>
<dbReference type="GO" id="GO:0003677">
    <property type="term" value="F:DNA binding"/>
    <property type="evidence" value="ECO:0007669"/>
    <property type="project" value="UniProtKB-KW"/>
</dbReference>
<dbReference type="PROSITE" id="PS50901">
    <property type="entry name" value="FTSK"/>
    <property type="match status" value="1"/>
</dbReference>